<dbReference type="InterPro" id="IPR014016">
    <property type="entry name" value="UvrD-like_ATP-bd"/>
</dbReference>
<evidence type="ECO:0000259" key="16">
    <source>
        <dbReference type="PROSITE" id="PS51198"/>
    </source>
</evidence>
<dbReference type="GO" id="GO:0000724">
    <property type="term" value="P:double-strand break repair via homologous recombination"/>
    <property type="evidence" value="ECO:0007669"/>
    <property type="project" value="UniProtKB-UniRule"/>
</dbReference>
<organism evidence="18 19">
    <name type="scientific">Paramaledivibacter caminithermalis (strain DSM 15212 / CIP 107654 / DViRD3)</name>
    <name type="common">Clostridium caminithermale</name>
    <dbReference type="NCBI Taxonomy" id="1121301"/>
    <lineage>
        <taxon>Bacteria</taxon>
        <taxon>Bacillati</taxon>
        <taxon>Bacillota</taxon>
        <taxon>Clostridia</taxon>
        <taxon>Peptostreptococcales</taxon>
        <taxon>Caminicellaceae</taxon>
        <taxon>Paramaledivibacter</taxon>
    </lineage>
</organism>
<evidence type="ECO:0000259" key="17">
    <source>
        <dbReference type="PROSITE" id="PS51217"/>
    </source>
</evidence>
<evidence type="ECO:0000256" key="4">
    <source>
        <dbReference type="ARBA" id="ARBA00022801"/>
    </source>
</evidence>
<evidence type="ECO:0000256" key="14">
    <source>
        <dbReference type="PROSITE-ProRule" id="PRU00560"/>
    </source>
</evidence>
<dbReference type="EC" id="5.6.2.4" evidence="13"/>
<dbReference type="Gene3D" id="3.40.50.300">
    <property type="entry name" value="P-loop containing nucleotide triphosphate hydrolases"/>
    <property type="match status" value="4"/>
</dbReference>
<evidence type="ECO:0000256" key="5">
    <source>
        <dbReference type="ARBA" id="ARBA00022806"/>
    </source>
</evidence>
<dbReference type="NCBIfam" id="TIGR02785">
    <property type="entry name" value="addA_Gpos"/>
    <property type="match status" value="1"/>
</dbReference>
<dbReference type="PROSITE" id="PS51198">
    <property type="entry name" value="UVRD_HELICASE_ATP_BIND"/>
    <property type="match status" value="1"/>
</dbReference>
<keyword evidence="8 13" id="KW-0238">DNA-binding</keyword>
<dbReference type="Pfam" id="PF13361">
    <property type="entry name" value="UvrD_C"/>
    <property type="match status" value="1"/>
</dbReference>
<dbReference type="PANTHER" id="PTHR11070">
    <property type="entry name" value="UVRD / RECB / PCRA DNA HELICASE FAMILY MEMBER"/>
    <property type="match status" value="1"/>
</dbReference>
<keyword evidence="9 13" id="KW-0234">DNA repair</keyword>
<feature type="domain" description="UvrD-like helicase C-terminal" evidence="17">
    <location>
        <begin position="493"/>
        <end position="782"/>
    </location>
</feature>
<dbReference type="Pfam" id="PF00580">
    <property type="entry name" value="UvrD-helicase"/>
    <property type="match status" value="1"/>
</dbReference>
<keyword evidence="2 13" id="KW-0547">Nucleotide-binding</keyword>
<dbReference type="Pfam" id="PF12705">
    <property type="entry name" value="PDDEXK_1"/>
    <property type="match status" value="1"/>
</dbReference>
<evidence type="ECO:0000313" key="19">
    <source>
        <dbReference type="Proteomes" id="UP000184465"/>
    </source>
</evidence>
<keyword evidence="7 13" id="KW-0067">ATP-binding</keyword>
<protein>
    <recommendedName>
        <fullName evidence="13">ATP-dependent helicase/nuclease subunit A</fullName>
        <ecNumber evidence="13">3.1.-.-</ecNumber>
        <ecNumber evidence="13">5.6.2.4</ecNumber>
    </recommendedName>
    <alternativeName>
        <fullName evidence="13">ATP-dependent helicase/nuclease AddA</fullName>
    </alternativeName>
    <alternativeName>
        <fullName evidence="13">DNA 3'-5' helicase AddA</fullName>
    </alternativeName>
</protein>
<dbReference type="FunFam" id="3.40.50.300:FF:001236">
    <property type="entry name" value="ATP-dependent helicase/nuclease subunit A"/>
    <property type="match status" value="1"/>
</dbReference>
<keyword evidence="6 13" id="KW-0269">Exonuclease</keyword>
<dbReference type="HAMAP" id="MF_01451">
    <property type="entry name" value="AddA"/>
    <property type="match status" value="1"/>
</dbReference>
<keyword evidence="4 13" id="KW-0378">Hydrolase</keyword>
<dbReference type="CDD" id="cd17932">
    <property type="entry name" value="DEXQc_UvrD"/>
    <property type="match status" value="1"/>
</dbReference>
<evidence type="ECO:0000256" key="3">
    <source>
        <dbReference type="ARBA" id="ARBA00022763"/>
    </source>
</evidence>
<dbReference type="SUPFAM" id="SSF52540">
    <property type="entry name" value="P-loop containing nucleoside triphosphate hydrolases"/>
    <property type="match status" value="1"/>
</dbReference>
<dbReference type="PROSITE" id="PS51217">
    <property type="entry name" value="UVRD_HELICASE_CTER"/>
    <property type="match status" value="1"/>
</dbReference>
<evidence type="ECO:0000256" key="13">
    <source>
        <dbReference type="HAMAP-Rule" id="MF_01451"/>
    </source>
</evidence>
<keyword evidence="5 13" id="KW-0347">Helicase</keyword>
<keyword evidence="10 13" id="KW-0413">Isomerase</keyword>
<evidence type="ECO:0000256" key="10">
    <source>
        <dbReference type="ARBA" id="ARBA00023235"/>
    </source>
</evidence>
<sequence>MIRMPNWTSDQEKAIKIRGKNLLVSAAAGSGKTAVLVERIIRLITEDMIDINKMLIVTFTNSAAGEMRERILDALIDEIEKGSEHEEHLRRQITLLGRSYITTLHSFCIDVVRKNFHLVNIDPSFRIGDITETSILIQETLDELLEEEYREGNEYFIELVEGFGGNREDIKLQELILKIYGFIQSKPYPQQWLRENIEKFNMNKEEFEKSDWIETIKASIEVELKGARDLIEGAIEISREIGGPREYEEALLIDKDNLDCLLKSLRISLEGFYINANDIKHPKLKTIRGERKQEVDENLQEEVKELRNKYKESIKSIKEKFLIKSFDEYLEQINKIYPTMKYLGEIIFKFGERYREKKFDKGILDFNDLEHYALDILQNDEVNREYMKKFEHIFIDEYQDSNIVQETIINHIKRENNLFMVGDVKQSIYRFRLADPSLFIEKYERFGRDGESLNQRIDLSQNFRTRIEILDGINYLFKNIMSKKLGDIDYSKDVYLYKGLDFEEIQNPNIELNIIENRIESTDESLEKLEEMSSIECEARLVAARIKELIGQRTYNAKKKTYKPIEYKDIVVLLRSPKTWAPAFSEIFIKEGIPVYTDDNSGYFDTIEINMFLDLLRLIDNKRQDIPLISVMRSPIGGFDIEELIKIRIRHMEGNYYKAMEEYVANCHDDLKAKLETFLSDLERWSVEARYLKLDEFIWKLLIETGYYHYVGAMPGGIQRQANLRILVDRASQFEKSAINGLFLFLRFIDKLTKSKSDMGSAKILGENENVVRIMSIHKSKGLEFPVVICSGIGKKFNLIDIQQDILLHKDLGLGPKFVDIKNRIYNQTLPQLAIKRRMKIENLSEEMRVLYVALTRAIDKLILTGSVNELEKEGKKWLRGTALFNLLKGQSYLDWICSALVKHRDGEPLRKLGKAVFNESLIEKDETSGWTINLVSKKDIYFKEVEKVETNRYHKERLEKFQLAFEPKYKKIIEDRFQWEYPNKCDIGIPSKLAVSDIKKACAENINDIVYKIPSLVKKPRFMEGKKIFTKAETGTIIHFVMQHLDLENINNTSQIQEQVDNMVMRELLTDEEAAVVNPEKILKFFQSDIGRRILKSDKVYREAPFILKKKATEVINDLENCEEELLIQGIIDCYFEEEGELILVDYKTGNVFDDNIERMIRRYRTQMELYKEALEKILGKRVKESYIYLFDIDKEVKIGLDLK</sequence>
<dbReference type="Proteomes" id="UP000184465">
    <property type="component" value="Unassembled WGS sequence"/>
</dbReference>
<dbReference type="GO" id="GO:0016887">
    <property type="term" value="F:ATP hydrolysis activity"/>
    <property type="evidence" value="ECO:0007669"/>
    <property type="project" value="RHEA"/>
</dbReference>
<gene>
    <name evidence="13" type="primary">addA</name>
    <name evidence="18" type="ORF">SAMN02745912_02263</name>
</gene>
<comment type="catalytic activity">
    <reaction evidence="12 13">
        <text>ATP + H2O = ADP + phosphate + H(+)</text>
        <dbReference type="Rhea" id="RHEA:13065"/>
        <dbReference type="ChEBI" id="CHEBI:15377"/>
        <dbReference type="ChEBI" id="CHEBI:15378"/>
        <dbReference type="ChEBI" id="CHEBI:30616"/>
        <dbReference type="ChEBI" id="CHEBI:43474"/>
        <dbReference type="ChEBI" id="CHEBI:456216"/>
        <dbReference type="EC" id="5.6.2.4"/>
    </reaction>
</comment>
<reference evidence="19" key="1">
    <citation type="submission" date="2016-11" db="EMBL/GenBank/DDBJ databases">
        <authorList>
            <person name="Varghese N."/>
            <person name="Submissions S."/>
        </authorList>
    </citation>
    <scope>NUCLEOTIDE SEQUENCE [LARGE SCALE GENOMIC DNA]</scope>
    <source>
        <strain evidence="19">DSM 15212 / CIP 107654 / DViRD3</strain>
    </source>
</reference>
<dbReference type="InterPro" id="IPR027417">
    <property type="entry name" value="P-loop_NTPase"/>
</dbReference>
<keyword evidence="3 13" id="KW-0227">DNA damage</keyword>
<dbReference type="GO" id="GO:0005829">
    <property type="term" value="C:cytosol"/>
    <property type="evidence" value="ECO:0007669"/>
    <property type="project" value="TreeGrafter"/>
</dbReference>
<dbReference type="EC" id="3.1.-.-" evidence="13"/>
<feature type="domain" description="UvrD-like helicase ATP-binding" evidence="16">
    <location>
        <begin position="5"/>
        <end position="466"/>
    </location>
</feature>
<proteinExistence type="inferred from homology"/>
<dbReference type="InterPro" id="IPR038726">
    <property type="entry name" value="PDDEXK_AddAB-type"/>
</dbReference>
<evidence type="ECO:0000256" key="1">
    <source>
        <dbReference type="ARBA" id="ARBA00022722"/>
    </source>
</evidence>
<dbReference type="STRING" id="1121301.SAMN02745912_02263"/>
<comment type="subunit">
    <text evidence="13">Heterodimer of AddA and AddB/RexB.</text>
</comment>
<evidence type="ECO:0000256" key="12">
    <source>
        <dbReference type="ARBA" id="ARBA00048988"/>
    </source>
</evidence>
<dbReference type="GO" id="GO:0033202">
    <property type="term" value="C:DNA helicase complex"/>
    <property type="evidence" value="ECO:0007669"/>
    <property type="project" value="TreeGrafter"/>
</dbReference>
<feature type="coiled-coil region" evidence="15">
    <location>
        <begin position="289"/>
        <end position="320"/>
    </location>
</feature>
<evidence type="ECO:0000313" key="18">
    <source>
        <dbReference type="EMBL" id="SHK10611.1"/>
    </source>
</evidence>
<accession>A0A1M6PRV3</accession>
<dbReference type="InterPro" id="IPR014017">
    <property type="entry name" value="DNA_helicase_UvrD-like_C"/>
</dbReference>
<evidence type="ECO:0000256" key="7">
    <source>
        <dbReference type="ARBA" id="ARBA00022840"/>
    </source>
</evidence>
<dbReference type="SUPFAM" id="SSF52980">
    <property type="entry name" value="Restriction endonuclease-like"/>
    <property type="match status" value="1"/>
</dbReference>
<evidence type="ECO:0000256" key="6">
    <source>
        <dbReference type="ARBA" id="ARBA00022839"/>
    </source>
</evidence>
<dbReference type="InterPro" id="IPR000212">
    <property type="entry name" value="DNA_helicase_UvrD/REP"/>
</dbReference>
<feature type="binding site" evidence="14">
    <location>
        <begin position="26"/>
        <end position="33"/>
    </location>
    <ligand>
        <name>ATP</name>
        <dbReference type="ChEBI" id="CHEBI:30616"/>
    </ligand>
</feature>
<name>A0A1M6PRV3_PARC5</name>
<dbReference type="AlphaFoldDB" id="A0A1M6PRV3"/>
<dbReference type="PANTHER" id="PTHR11070:SF48">
    <property type="entry name" value="ATP-DEPENDENT HELICASE_NUCLEASE SUBUNIT A"/>
    <property type="match status" value="1"/>
</dbReference>
<dbReference type="InterPro" id="IPR011335">
    <property type="entry name" value="Restrct_endonuc-II-like"/>
</dbReference>
<keyword evidence="15" id="KW-0175">Coiled coil</keyword>
<dbReference type="GO" id="GO:0003690">
    <property type="term" value="F:double-stranded DNA binding"/>
    <property type="evidence" value="ECO:0007669"/>
    <property type="project" value="UniProtKB-UniRule"/>
</dbReference>
<dbReference type="EMBL" id="FRAG01000026">
    <property type="protein sequence ID" value="SHK10611.1"/>
    <property type="molecule type" value="Genomic_DNA"/>
</dbReference>
<comment type="cofactor">
    <cofactor evidence="13">
        <name>Mg(2+)</name>
        <dbReference type="ChEBI" id="CHEBI:18420"/>
    </cofactor>
</comment>
<evidence type="ECO:0000256" key="9">
    <source>
        <dbReference type="ARBA" id="ARBA00023204"/>
    </source>
</evidence>
<dbReference type="Gene3D" id="3.90.320.10">
    <property type="match status" value="1"/>
</dbReference>
<keyword evidence="19" id="KW-1185">Reference proteome</keyword>
<dbReference type="Gene3D" id="1.10.274.50">
    <property type="match status" value="1"/>
</dbReference>
<evidence type="ECO:0000256" key="8">
    <source>
        <dbReference type="ARBA" id="ARBA00023125"/>
    </source>
</evidence>
<dbReference type="InterPro" id="IPR011604">
    <property type="entry name" value="PDDEXK-like_dom_sf"/>
</dbReference>
<comment type="catalytic activity">
    <reaction evidence="11 13">
        <text>Couples ATP hydrolysis with the unwinding of duplex DNA by translocating in the 3'-5' direction.</text>
        <dbReference type="EC" id="5.6.2.4"/>
    </reaction>
</comment>
<evidence type="ECO:0000256" key="11">
    <source>
        <dbReference type="ARBA" id="ARBA00034617"/>
    </source>
</evidence>
<dbReference type="GO" id="GO:0043138">
    <property type="term" value="F:3'-5' DNA helicase activity"/>
    <property type="evidence" value="ECO:0007669"/>
    <property type="project" value="UniProtKB-UniRule"/>
</dbReference>
<keyword evidence="1 13" id="KW-0540">Nuclease</keyword>
<evidence type="ECO:0000256" key="15">
    <source>
        <dbReference type="SAM" id="Coils"/>
    </source>
</evidence>
<dbReference type="InterPro" id="IPR014152">
    <property type="entry name" value="AddA"/>
</dbReference>
<dbReference type="GO" id="GO:0008408">
    <property type="term" value="F:3'-5' exonuclease activity"/>
    <property type="evidence" value="ECO:0007669"/>
    <property type="project" value="UniProtKB-UniRule"/>
</dbReference>
<comment type="function">
    <text evidence="13">The heterodimer acts as both an ATP-dependent DNA helicase and an ATP-dependent, dual-direction single-stranded exonuclease. Recognizes the chi site generating a DNA molecule suitable for the initiation of homologous recombination. The AddA nuclease domain is required for chi fragment generation; this subunit has the helicase and 3' -&gt; 5' nuclease activities.</text>
</comment>
<evidence type="ECO:0000256" key="2">
    <source>
        <dbReference type="ARBA" id="ARBA00022741"/>
    </source>
</evidence>
<dbReference type="GO" id="GO:0005524">
    <property type="term" value="F:ATP binding"/>
    <property type="evidence" value="ECO:0007669"/>
    <property type="project" value="UniProtKB-UniRule"/>
</dbReference>
<comment type="similarity">
    <text evidence="13">Belongs to the helicase family. AddA subfamily.</text>
</comment>